<evidence type="ECO:0000313" key="3">
    <source>
        <dbReference type="Proteomes" id="UP000292003"/>
    </source>
</evidence>
<dbReference type="GO" id="GO:0046872">
    <property type="term" value="F:metal ion binding"/>
    <property type="evidence" value="ECO:0007669"/>
    <property type="project" value="InterPro"/>
</dbReference>
<dbReference type="RefSeq" id="WP_130475255.1">
    <property type="nucleotide sequence ID" value="NZ_SFCC01000005.1"/>
</dbReference>
<keyword evidence="3" id="KW-1185">Reference proteome</keyword>
<dbReference type="Proteomes" id="UP000292003">
    <property type="component" value="Unassembled WGS sequence"/>
</dbReference>
<reference evidence="2 3" key="1">
    <citation type="submission" date="2019-02" db="EMBL/GenBank/DDBJ databases">
        <title>Draft genome sequence of Amycolatopsis sp. 8-3EHSu isolated from roots of Suaeda maritima.</title>
        <authorList>
            <person name="Duangmal K."/>
            <person name="Chantavorakit T."/>
        </authorList>
    </citation>
    <scope>NUCLEOTIDE SEQUENCE [LARGE SCALE GENOMIC DNA]</scope>
    <source>
        <strain evidence="2 3">8-3EHSu</strain>
    </source>
</reference>
<dbReference type="InterPro" id="IPR034660">
    <property type="entry name" value="DinB/YfiT-like"/>
</dbReference>
<organism evidence="2 3">
    <name type="scientific">Amycolatopsis suaedae</name>
    <dbReference type="NCBI Taxonomy" id="2510978"/>
    <lineage>
        <taxon>Bacteria</taxon>
        <taxon>Bacillati</taxon>
        <taxon>Actinomycetota</taxon>
        <taxon>Actinomycetes</taxon>
        <taxon>Pseudonocardiales</taxon>
        <taxon>Pseudonocardiaceae</taxon>
        <taxon>Amycolatopsis</taxon>
    </lineage>
</organism>
<dbReference type="InterPro" id="IPR017517">
    <property type="entry name" value="Maleyloyr_isom"/>
</dbReference>
<evidence type="ECO:0000313" key="2">
    <source>
        <dbReference type="EMBL" id="RZQ63729.1"/>
    </source>
</evidence>
<accession>A0A4Q7J936</accession>
<protein>
    <submittedName>
        <fullName evidence="2">TIGR03086 family protein</fullName>
    </submittedName>
</protein>
<comment type="caution">
    <text evidence="2">The sequence shown here is derived from an EMBL/GenBank/DDBJ whole genome shotgun (WGS) entry which is preliminary data.</text>
</comment>
<gene>
    <name evidence="2" type="ORF">EWH70_11190</name>
</gene>
<feature type="domain" description="Mycothiol-dependent maleylpyruvate isomerase metal-binding" evidence="1">
    <location>
        <begin position="11"/>
        <end position="131"/>
    </location>
</feature>
<dbReference type="SUPFAM" id="SSF109854">
    <property type="entry name" value="DinB/YfiT-like putative metalloenzymes"/>
    <property type="match status" value="1"/>
</dbReference>
<dbReference type="OrthoDB" id="5185819at2"/>
<dbReference type="AlphaFoldDB" id="A0A4Q7J936"/>
<dbReference type="InterPro" id="IPR017520">
    <property type="entry name" value="CHP03086"/>
</dbReference>
<dbReference type="Gene3D" id="1.20.120.450">
    <property type="entry name" value="dinb family like domain"/>
    <property type="match status" value="1"/>
</dbReference>
<proteinExistence type="predicted"/>
<dbReference type="NCBIfam" id="TIGR03083">
    <property type="entry name" value="maleylpyruvate isomerase family mycothiol-dependent enzyme"/>
    <property type="match status" value="1"/>
</dbReference>
<sequence length="191" mass="20402">MATRDVIEVHADAMRACDDVVHRLGGNWNAPTPCTEWTVRDLLNHLTGEQLWAPHLLRGATLDEVGDRFDGDVLGDDPVATWERAAAEAREAFAAPGATGGTVHVSAGTIDTVDYAWQMTCDLAVHGWDLAVAVGAPQPIPDRVAAELLEVFEPQVPRWQGIGIVAPPVPVDPGADAPTRLVALLGRRPTV</sequence>
<dbReference type="Pfam" id="PF11716">
    <property type="entry name" value="MDMPI_N"/>
    <property type="match status" value="1"/>
</dbReference>
<dbReference type="NCBIfam" id="TIGR03086">
    <property type="entry name" value="TIGR03086 family metal-binding protein"/>
    <property type="match status" value="1"/>
</dbReference>
<name>A0A4Q7J936_9PSEU</name>
<evidence type="ECO:0000259" key="1">
    <source>
        <dbReference type="Pfam" id="PF11716"/>
    </source>
</evidence>
<dbReference type="EMBL" id="SFCC01000005">
    <property type="protein sequence ID" value="RZQ63729.1"/>
    <property type="molecule type" value="Genomic_DNA"/>
</dbReference>
<dbReference type="InterPro" id="IPR024344">
    <property type="entry name" value="MDMPI_metal-binding"/>
</dbReference>